<dbReference type="EMBL" id="JAGPXD010000005">
    <property type="protein sequence ID" value="KAH7354211.1"/>
    <property type="molecule type" value="Genomic_DNA"/>
</dbReference>
<organism evidence="2 3">
    <name type="scientific">Plectosphaerella cucumerina</name>
    <dbReference type="NCBI Taxonomy" id="40658"/>
    <lineage>
        <taxon>Eukaryota</taxon>
        <taxon>Fungi</taxon>
        <taxon>Dikarya</taxon>
        <taxon>Ascomycota</taxon>
        <taxon>Pezizomycotina</taxon>
        <taxon>Sordariomycetes</taxon>
        <taxon>Hypocreomycetidae</taxon>
        <taxon>Glomerellales</taxon>
        <taxon>Plectosphaerellaceae</taxon>
        <taxon>Plectosphaerella</taxon>
    </lineage>
</organism>
<feature type="region of interest" description="Disordered" evidence="1">
    <location>
        <begin position="290"/>
        <end position="311"/>
    </location>
</feature>
<accession>A0A8K0TEY8</accession>
<protein>
    <submittedName>
        <fullName evidence="2">Uncharacterized protein</fullName>
    </submittedName>
</protein>
<dbReference type="Proteomes" id="UP000813385">
    <property type="component" value="Unassembled WGS sequence"/>
</dbReference>
<reference evidence="2" key="1">
    <citation type="journal article" date="2021" name="Nat. Commun.">
        <title>Genetic determinants of endophytism in the Arabidopsis root mycobiome.</title>
        <authorList>
            <person name="Mesny F."/>
            <person name="Miyauchi S."/>
            <person name="Thiergart T."/>
            <person name="Pickel B."/>
            <person name="Atanasova L."/>
            <person name="Karlsson M."/>
            <person name="Huettel B."/>
            <person name="Barry K.W."/>
            <person name="Haridas S."/>
            <person name="Chen C."/>
            <person name="Bauer D."/>
            <person name="Andreopoulos W."/>
            <person name="Pangilinan J."/>
            <person name="LaButti K."/>
            <person name="Riley R."/>
            <person name="Lipzen A."/>
            <person name="Clum A."/>
            <person name="Drula E."/>
            <person name="Henrissat B."/>
            <person name="Kohler A."/>
            <person name="Grigoriev I.V."/>
            <person name="Martin F.M."/>
            <person name="Hacquard S."/>
        </authorList>
    </citation>
    <scope>NUCLEOTIDE SEQUENCE</scope>
    <source>
        <strain evidence="2">MPI-CAGE-AT-0016</strain>
    </source>
</reference>
<sequence>MERDVRRDRGQWRGCYSFKDIVCDDDQGAGLKRNGGLKMGHTYYYYYELDGSYETHDHSLPSTTHCPYLPGQLVNTLEVPNEKVLRKRSASLSSMRSINFMTTNPRDKFITPRPAPRVPEFPAQRLGTAPHQPPVSSSVPSERPMSPTSSWRRLFRLRSSSRGSERGRPQELNERCLSPDTSPEDTKSMVSSHGSRSRDISPESLRRFLVDDSPTRARTPGPDDRPTLSIPEDIAEENEDDDNFATSAVSENNLFPTCLSPPPFKRSHSDGSMPTATNSSQMTLKQYITSTSDIPRSPFQTRPDTDLPSSRFSISSVSSVVSAGLPNDETPSFYDSHDDDDVLSSNDGDAFSFQPLSLPGARQKSLDSNYEPFPGYSLPRGLDGIDKPKTDVPARYNATDSPPLIARADTGVPLVGHTSLLAAPGDHGIDDFVSEMAWMVEVIRGKPT</sequence>
<feature type="compositionally biased region" description="Basic and acidic residues" evidence="1">
    <location>
        <begin position="163"/>
        <end position="174"/>
    </location>
</feature>
<feature type="compositionally biased region" description="Basic and acidic residues" evidence="1">
    <location>
        <begin position="196"/>
        <end position="226"/>
    </location>
</feature>
<evidence type="ECO:0000256" key="1">
    <source>
        <dbReference type="SAM" id="MobiDB-lite"/>
    </source>
</evidence>
<evidence type="ECO:0000313" key="2">
    <source>
        <dbReference type="EMBL" id="KAH7354211.1"/>
    </source>
</evidence>
<comment type="caution">
    <text evidence="2">The sequence shown here is derived from an EMBL/GenBank/DDBJ whole genome shotgun (WGS) entry which is preliminary data.</text>
</comment>
<evidence type="ECO:0000313" key="3">
    <source>
        <dbReference type="Proteomes" id="UP000813385"/>
    </source>
</evidence>
<dbReference type="PANTHER" id="PTHR40625:SF1">
    <property type="entry name" value="AMP-ACTIVATED PROTEIN KINASE GLYCOGEN-BINDING DOMAIN-CONTAINING PROTEIN"/>
    <property type="match status" value="1"/>
</dbReference>
<feature type="compositionally biased region" description="Polar residues" evidence="1">
    <location>
        <begin position="290"/>
        <end position="302"/>
    </location>
</feature>
<feature type="compositionally biased region" description="Low complexity" evidence="1">
    <location>
        <begin position="134"/>
        <end position="162"/>
    </location>
</feature>
<dbReference type="PANTHER" id="PTHR40625">
    <property type="entry name" value="GTP-BINDING PROTEIN ESDC-RELATED"/>
    <property type="match status" value="1"/>
</dbReference>
<feature type="region of interest" description="Disordered" evidence="1">
    <location>
        <begin position="325"/>
        <end position="370"/>
    </location>
</feature>
<feature type="region of interest" description="Disordered" evidence="1">
    <location>
        <begin position="104"/>
        <end position="230"/>
    </location>
</feature>
<name>A0A8K0TEY8_9PEZI</name>
<dbReference type="AlphaFoldDB" id="A0A8K0TEY8"/>
<gene>
    <name evidence="2" type="ORF">B0T11DRAFT_125370</name>
</gene>
<keyword evidence="3" id="KW-1185">Reference proteome</keyword>
<dbReference type="OrthoDB" id="5422351at2759"/>
<feature type="compositionally biased region" description="Polar residues" evidence="1">
    <location>
        <begin position="270"/>
        <end position="282"/>
    </location>
</feature>
<feature type="region of interest" description="Disordered" evidence="1">
    <location>
        <begin position="263"/>
        <end position="282"/>
    </location>
</feature>
<proteinExistence type="predicted"/>